<reference evidence="17" key="1">
    <citation type="submission" date="2017-04" db="EMBL/GenBank/DDBJ databases">
        <title>Finegoldia magna isolated from orthopedic joint implant-associated infections.</title>
        <authorList>
            <person name="Bjorklund S."/>
            <person name="Bruggemann H."/>
            <person name="Jensen A."/>
            <person name="Hellmark B."/>
            <person name="Soderquist B."/>
        </authorList>
    </citation>
    <scope>NUCLEOTIDE SEQUENCE [LARGE SCALE GENOMIC DNA]</scope>
    <source>
        <strain evidence="17">08T492</strain>
    </source>
</reference>
<dbReference type="Gene3D" id="3.40.50.150">
    <property type="entry name" value="Vaccinia Virus protein VP39"/>
    <property type="match status" value="1"/>
</dbReference>
<accession>A0A133MY48</accession>
<keyword evidence="10 14" id="KW-0694">RNA-binding</keyword>
<dbReference type="RefSeq" id="WP_002838187.1">
    <property type="nucleotide sequence ID" value="NZ_CAUPFM010000001.1"/>
</dbReference>
<keyword evidence="9 14" id="KW-0949">S-adenosyl-L-methionine</keyword>
<feature type="binding site" evidence="14">
    <location>
        <position position="297"/>
    </location>
    <ligand>
        <name>S-adenosyl-L-methionine</name>
        <dbReference type="ChEBI" id="CHEBI:59789"/>
    </ligand>
</feature>
<keyword evidence="7 14" id="KW-0489">Methyltransferase</keyword>
<dbReference type="GO" id="GO:0006355">
    <property type="term" value="P:regulation of DNA-templated transcription"/>
    <property type="evidence" value="ECO:0007669"/>
    <property type="project" value="InterPro"/>
</dbReference>
<dbReference type="PROSITE" id="PS01153">
    <property type="entry name" value="NOL1_NOP2_SUN"/>
    <property type="match status" value="1"/>
</dbReference>
<feature type="binding site" evidence="14">
    <location>
        <position position="315"/>
    </location>
    <ligand>
        <name>S-adenosyl-L-methionine</name>
        <dbReference type="ChEBI" id="CHEBI:59789"/>
    </ligand>
</feature>
<evidence type="ECO:0000256" key="14">
    <source>
        <dbReference type="PROSITE-ProRule" id="PRU01023"/>
    </source>
</evidence>
<dbReference type="GO" id="GO:0006364">
    <property type="term" value="P:rRNA processing"/>
    <property type="evidence" value="ECO:0007669"/>
    <property type="project" value="UniProtKB-KW"/>
</dbReference>
<dbReference type="InterPro" id="IPR018314">
    <property type="entry name" value="RsmB/NOL1/NOP2-like_CS"/>
</dbReference>
<dbReference type="Pfam" id="PF01189">
    <property type="entry name" value="Methyltr_RsmB-F"/>
    <property type="match status" value="1"/>
</dbReference>
<gene>
    <name evidence="16" type="ORF">B9N56_03190</name>
</gene>
<evidence type="ECO:0000256" key="4">
    <source>
        <dbReference type="ARBA" id="ARBA00012140"/>
    </source>
</evidence>
<comment type="function">
    <text evidence="1">Specifically methylates the cytosine at position 967 (m5C967) of 16S rRNA.</text>
</comment>
<evidence type="ECO:0000256" key="3">
    <source>
        <dbReference type="ARBA" id="ARBA00007494"/>
    </source>
</evidence>
<evidence type="ECO:0000259" key="15">
    <source>
        <dbReference type="PROSITE" id="PS51686"/>
    </source>
</evidence>
<dbReference type="PRINTS" id="PR02008">
    <property type="entry name" value="RCMTFAMILY"/>
</dbReference>
<dbReference type="GO" id="GO:0005737">
    <property type="term" value="C:cytoplasm"/>
    <property type="evidence" value="ECO:0007669"/>
    <property type="project" value="UniProtKB-SubCell"/>
</dbReference>
<comment type="similarity">
    <text evidence="3 14">Belongs to the class I-like SAM-binding methyltransferase superfamily. RsmB/NOP family.</text>
</comment>
<dbReference type="Proteomes" id="UP000215361">
    <property type="component" value="Unassembled WGS sequence"/>
</dbReference>
<keyword evidence="6" id="KW-0698">rRNA processing</keyword>
<comment type="catalytic activity">
    <reaction evidence="13">
        <text>cytidine(967) in 16S rRNA + S-adenosyl-L-methionine = 5-methylcytidine(967) in 16S rRNA + S-adenosyl-L-homocysteine + H(+)</text>
        <dbReference type="Rhea" id="RHEA:42748"/>
        <dbReference type="Rhea" id="RHEA-COMP:10219"/>
        <dbReference type="Rhea" id="RHEA-COMP:10220"/>
        <dbReference type="ChEBI" id="CHEBI:15378"/>
        <dbReference type="ChEBI" id="CHEBI:57856"/>
        <dbReference type="ChEBI" id="CHEBI:59789"/>
        <dbReference type="ChEBI" id="CHEBI:74483"/>
        <dbReference type="ChEBI" id="CHEBI:82748"/>
        <dbReference type="EC" id="2.1.1.176"/>
    </reaction>
</comment>
<dbReference type="GO" id="GO:0008173">
    <property type="term" value="F:RNA methyltransferase activity"/>
    <property type="evidence" value="ECO:0007669"/>
    <property type="project" value="InterPro"/>
</dbReference>
<dbReference type="InterPro" id="IPR035926">
    <property type="entry name" value="NusB-like_sf"/>
</dbReference>
<evidence type="ECO:0000256" key="5">
    <source>
        <dbReference type="ARBA" id="ARBA00022490"/>
    </source>
</evidence>
<evidence type="ECO:0000256" key="1">
    <source>
        <dbReference type="ARBA" id="ARBA00002724"/>
    </source>
</evidence>
<dbReference type="GO" id="GO:0001510">
    <property type="term" value="P:RNA methylation"/>
    <property type="evidence" value="ECO:0007669"/>
    <property type="project" value="InterPro"/>
</dbReference>
<dbReference type="InterPro" id="IPR023267">
    <property type="entry name" value="RCMT"/>
</dbReference>
<evidence type="ECO:0000256" key="2">
    <source>
        <dbReference type="ARBA" id="ARBA00004496"/>
    </source>
</evidence>
<protein>
    <recommendedName>
        <fullName evidence="4">16S rRNA (cytosine(967)-C(5))-methyltransferase</fullName>
        <ecNumber evidence="4">2.1.1.176</ecNumber>
    </recommendedName>
    <alternativeName>
        <fullName evidence="11">16S rRNA m5C967 methyltransferase</fullName>
    </alternativeName>
    <alternativeName>
        <fullName evidence="12">rRNA (cytosine-C(5)-)-methyltransferase RsmB</fullName>
    </alternativeName>
</protein>
<dbReference type="SUPFAM" id="SSF53335">
    <property type="entry name" value="S-adenosyl-L-methionine-dependent methyltransferases"/>
    <property type="match status" value="1"/>
</dbReference>
<feature type="domain" description="SAM-dependent MTase RsmB/NOP-type" evidence="15">
    <location>
        <begin position="156"/>
        <end position="423"/>
    </location>
</feature>
<feature type="active site" description="Nucleophile" evidence="14">
    <location>
        <position position="368"/>
    </location>
</feature>
<dbReference type="PANTHER" id="PTHR22807">
    <property type="entry name" value="NOP2 YEAST -RELATED NOL1/NOP2/FMU SUN DOMAIN-CONTAINING"/>
    <property type="match status" value="1"/>
</dbReference>
<evidence type="ECO:0000256" key="9">
    <source>
        <dbReference type="ARBA" id="ARBA00022691"/>
    </source>
</evidence>
<dbReference type="InterPro" id="IPR029063">
    <property type="entry name" value="SAM-dependent_MTases_sf"/>
</dbReference>
<dbReference type="EC" id="2.1.1.176" evidence="4"/>
<keyword evidence="8 14" id="KW-0808">Transferase</keyword>
<evidence type="ECO:0000256" key="8">
    <source>
        <dbReference type="ARBA" id="ARBA00022679"/>
    </source>
</evidence>
<feature type="binding site" evidence="14">
    <location>
        <begin position="246"/>
        <end position="252"/>
    </location>
    <ligand>
        <name>S-adenosyl-L-methionine</name>
        <dbReference type="ChEBI" id="CHEBI:59789"/>
    </ligand>
</feature>
<dbReference type="InterPro" id="IPR006027">
    <property type="entry name" value="NusB_RsmB_TIM44"/>
</dbReference>
<evidence type="ECO:0000256" key="11">
    <source>
        <dbReference type="ARBA" id="ARBA00030399"/>
    </source>
</evidence>
<dbReference type="FunFam" id="3.40.50.150:FF:000022">
    <property type="entry name" value="Ribosomal RNA small subunit methyltransferase B"/>
    <property type="match status" value="1"/>
</dbReference>
<dbReference type="PROSITE" id="PS51686">
    <property type="entry name" value="SAM_MT_RSMB_NOP"/>
    <property type="match status" value="1"/>
</dbReference>
<evidence type="ECO:0000256" key="6">
    <source>
        <dbReference type="ARBA" id="ARBA00022552"/>
    </source>
</evidence>
<dbReference type="CDD" id="cd02440">
    <property type="entry name" value="AdoMet_MTases"/>
    <property type="match status" value="1"/>
</dbReference>
<dbReference type="SUPFAM" id="SSF48013">
    <property type="entry name" value="NusB-like"/>
    <property type="match status" value="1"/>
</dbReference>
<evidence type="ECO:0000256" key="12">
    <source>
        <dbReference type="ARBA" id="ARBA00031088"/>
    </source>
</evidence>
<dbReference type="NCBIfam" id="NF011494">
    <property type="entry name" value="PRK14902.1"/>
    <property type="match status" value="1"/>
</dbReference>
<evidence type="ECO:0000313" key="17">
    <source>
        <dbReference type="Proteomes" id="UP000215361"/>
    </source>
</evidence>
<dbReference type="AlphaFoldDB" id="A0A133MY48"/>
<evidence type="ECO:0000313" key="16">
    <source>
        <dbReference type="EMBL" id="OXZ38411.1"/>
    </source>
</evidence>
<dbReference type="InterPro" id="IPR049560">
    <property type="entry name" value="MeTrfase_RsmB-F_NOP2_cat"/>
</dbReference>
<feature type="binding site" evidence="14">
    <location>
        <position position="270"/>
    </location>
    <ligand>
        <name>S-adenosyl-L-methionine</name>
        <dbReference type="ChEBI" id="CHEBI:59789"/>
    </ligand>
</feature>
<keyword evidence="5" id="KW-0963">Cytoplasm</keyword>
<dbReference type="Gene3D" id="1.10.940.10">
    <property type="entry name" value="NusB-like"/>
    <property type="match status" value="1"/>
</dbReference>
<evidence type="ECO:0000256" key="13">
    <source>
        <dbReference type="ARBA" id="ARBA00047283"/>
    </source>
</evidence>
<comment type="subcellular location">
    <subcellularLocation>
        <location evidence="2">Cytoplasm</location>
    </subcellularLocation>
</comment>
<comment type="caution">
    <text evidence="16">The sequence shown here is derived from an EMBL/GenBank/DDBJ whole genome shotgun (WGS) entry which is preliminary data.</text>
</comment>
<dbReference type="PANTHER" id="PTHR22807:SF53">
    <property type="entry name" value="RIBOSOMAL RNA SMALL SUBUNIT METHYLTRANSFERASE B-RELATED"/>
    <property type="match status" value="1"/>
</dbReference>
<sequence>MNIRNEIINITNSINNKSGYSSEILKTYDYGDLDKRDIAYIKKCVFTEIENRFFIDYVISKCSDLEINRLDKIVLEILRMATTEILFMKTADYAVVDEAVELASSITRYKDYVNAVLREVCRINVDSEDLEDDIKFSINKDLLKMLNKSYSKKTVRKLLKSFFYKSDFVIKQNKLKENNLKINLENQGFALNDHPFLKDSFIVENPESIIDTKEFKEGKFLIQDGSCSLCAEILEPLENSIILDICAAPGSKSCNIQEITNNQSIIYCNDINQNKIARIKENVEKCAVKNVQYMNFDATILQKDLINKFDRILVDAPCSATGVINKNPEIKLFRTKKDVENLVNTQRQILENCEKYLKEGGILVYSTCSLLKEENEKNVEFIENRLHLKRKDIEFYGDKNEFIKLMPFQKGTQGFFISKFVKD</sequence>
<dbReference type="GO" id="GO:0003723">
    <property type="term" value="F:RNA binding"/>
    <property type="evidence" value="ECO:0007669"/>
    <property type="project" value="UniProtKB-UniRule"/>
</dbReference>
<dbReference type="EMBL" id="NDYI01000010">
    <property type="protein sequence ID" value="OXZ38411.1"/>
    <property type="molecule type" value="Genomic_DNA"/>
</dbReference>
<evidence type="ECO:0000256" key="10">
    <source>
        <dbReference type="ARBA" id="ARBA00022884"/>
    </source>
</evidence>
<name>A0A133MY48_FINMA</name>
<dbReference type="InterPro" id="IPR001678">
    <property type="entry name" value="MeTrfase_RsmB-F_NOP2_dom"/>
</dbReference>
<organism evidence="16 17">
    <name type="scientific">Finegoldia magna</name>
    <name type="common">Peptostreptococcus magnus</name>
    <dbReference type="NCBI Taxonomy" id="1260"/>
    <lineage>
        <taxon>Bacteria</taxon>
        <taxon>Bacillati</taxon>
        <taxon>Bacillota</taxon>
        <taxon>Tissierellia</taxon>
        <taxon>Tissierellales</taxon>
        <taxon>Peptoniphilaceae</taxon>
        <taxon>Finegoldia</taxon>
    </lineage>
</organism>
<evidence type="ECO:0000256" key="7">
    <source>
        <dbReference type="ARBA" id="ARBA00022603"/>
    </source>
</evidence>
<proteinExistence type="inferred from homology"/>
<dbReference type="Pfam" id="PF01029">
    <property type="entry name" value="NusB"/>
    <property type="match status" value="1"/>
</dbReference>